<comment type="subcellular location">
    <subcellularLocation>
        <location evidence="3 16">Cytoplasm</location>
    </subcellularLocation>
</comment>
<sequence length="325" mass="36588">MLTVENQAHVLPFFIQENVPLADKNTFRTGGKARFYTEPTSIDSFAQALQFAKINALEVFVLGGGANILISDDGFSGLVIRPNITTFEVISSSAHDDQVFVKAGAGLSIDALIKLCFDHMILGLEEFSGIPGNVGGAVYINLHYYEFLLEQFIVQATLIHKTTLEIMTVDTNWFQFGYDQSKLQEKEYFILDATFKLRKAPDALMIAHAQGRYLEIVRHRNRRYPYQNTCGSFFRNFHPEEVIDTEKKLIFVAYYLDQIGVKGTLSVGGAIVSHQHANMIVTNNSATSCDVINLTKLMQQMVYEKYKIKPQPECQLVGFATNPFE</sequence>
<evidence type="ECO:0000256" key="7">
    <source>
        <dbReference type="ARBA" id="ARBA00022630"/>
    </source>
</evidence>
<dbReference type="GO" id="GO:0071555">
    <property type="term" value="P:cell wall organization"/>
    <property type="evidence" value="ECO:0007669"/>
    <property type="project" value="UniProtKB-KW"/>
</dbReference>
<dbReference type="GO" id="GO:0071949">
    <property type="term" value="F:FAD binding"/>
    <property type="evidence" value="ECO:0007669"/>
    <property type="project" value="InterPro"/>
</dbReference>
<dbReference type="PANTHER" id="PTHR21071:SF4">
    <property type="entry name" value="UDP-N-ACETYLENOLPYRUVOYLGLUCOSAMINE REDUCTASE"/>
    <property type="match status" value="1"/>
</dbReference>
<evidence type="ECO:0000256" key="15">
    <source>
        <dbReference type="ARBA" id="ARBA00048914"/>
    </source>
</evidence>
<dbReference type="NCBIfam" id="TIGR00179">
    <property type="entry name" value="murB"/>
    <property type="match status" value="1"/>
</dbReference>
<evidence type="ECO:0000256" key="12">
    <source>
        <dbReference type="ARBA" id="ARBA00023002"/>
    </source>
</evidence>
<keyword evidence="7 16" id="KW-0285">Flavoprotein</keyword>
<evidence type="ECO:0000256" key="2">
    <source>
        <dbReference type="ARBA" id="ARBA00003921"/>
    </source>
</evidence>
<evidence type="ECO:0000256" key="8">
    <source>
        <dbReference type="ARBA" id="ARBA00022827"/>
    </source>
</evidence>
<keyword evidence="13 16" id="KW-0131">Cell cycle</keyword>
<comment type="similarity">
    <text evidence="16">Belongs to the MurB family.</text>
</comment>
<evidence type="ECO:0000256" key="1">
    <source>
        <dbReference type="ARBA" id="ARBA00001974"/>
    </source>
</evidence>
<dbReference type="InterPro" id="IPR006094">
    <property type="entry name" value="Oxid_FAD_bind_N"/>
</dbReference>
<proteinExistence type="inferred from homology"/>
<dbReference type="PROSITE" id="PS51387">
    <property type="entry name" value="FAD_PCMH"/>
    <property type="match status" value="1"/>
</dbReference>
<evidence type="ECO:0000256" key="16">
    <source>
        <dbReference type="HAMAP-Rule" id="MF_00037"/>
    </source>
</evidence>
<evidence type="ECO:0000259" key="17">
    <source>
        <dbReference type="PROSITE" id="PS51387"/>
    </source>
</evidence>
<evidence type="ECO:0000313" key="19">
    <source>
        <dbReference type="Proteomes" id="UP000254834"/>
    </source>
</evidence>
<keyword evidence="6 16" id="KW-0132">Cell division</keyword>
<comment type="caution">
    <text evidence="16">Lacks conserved residue(s) required for the propagation of feature annotation.</text>
</comment>
<dbReference type="Gene3D" id="3.30.43.10">
    <property type="entry name" value="Uridine Diphospho-n-acetylenolpyruvylglucosamine Reductase, domain 2"/>
    <property type="match status" value="1"/>
</dbReference>
<feature type="active site" evidence="16">
    <location>
        <position position="313"/>
    </location>
</feature>
<dbReference type="Gene3D" id="3.30.465.10">
    <property type="match status" value="1"/>
</dbReference>
<evidence type="ECO:0000256" key="3">
    <source>
        <dbReference type="ARBA" id="ARBA00004496"/>
    </source>
</evidence>
<dbReference type="InterPro" id="IPR036635">
    <property type="entry name" value="MurB_C_sf"/>
</dbReference>
<keyword evidence="14 16" id="KW-0961">Cell wall biogenesis/degradation</keyword>
<protein>
    <recommendedName>
        <fullName evidence="16">UDP-N-acetylenolpyruvoylglucosamine reductase</fullName>
        <ecNumber evidence="16">1.3.1.98</ecNumber>
    </recommendedName>
    <alternativeName>
        <fullName evidence="16">UDP-N-acetylmuramate dehydrogenase</fullName>
    </alternativeName>
</protein>
<evidence type="ECO:0000256" key="11">
    <source>
        <dbReference type="ARBA" id="ARBA00022984"/>
    </source>
</evidence>
<name>A0A345ZC43_9BACT</name>
<comment type="catalytic activity">
    <reaction evidence="15 16">
        <text>UDP-N-acetyl-alpha-D-muramate + NADP(+) = UDP-N-acetyl-3-O-(1-carboxyvinyl)-alpha-D-glucosamine + NADPH + H(+)</text>
        <dbReference type="Rhea" id="RHEA:12248"/>
        <dbReference type="ChEBI" id="CHEBI:15378"/>
        <dbReference type="ChEBI" id="CHEBI:57783"/>
        <dbReference type="ChEBI" id="CHEBI:58349"/>
        <dbReference type="ChEBI" id="CHEBI:68483"/>
        <dbReference type="ChEBI" id="CHEBI:70757"/>
        <dbReference type="EC" id="1.3.1.98"/>
    </reaction>
</comment>
<evidence type="ECO:0000256" key="9">
    <source>
        <dbReference type="ARBA" id="ARBA00022857"/>
    </source>
</evidence>
<evidence type="ECO:0000256" key="14">
    <source>
        <dbReference type="ARBA" id="ARBA00023316"/>
    </source>
</evidence>
<dbReference type="Gene3D" id="3.90.78.10">
    <property type="entry name" value="UDP-N-acetylenolpyruvoylglucosamine reductase, C-terminal domain"/>
    <property type="match status" value="1"/>
</dbReference>
<dbReference type="EC" id="1.3.1.98" evidence="16"/>
<keyword evidence="19" id="KW-1185">Reference proteome</keyword>
<keyword evidence="11 16" id="KW-0573">Peptidoglycan synthesis</keyword>
<evidence type="ECO:0000313" key="18">
    <source>
        <dbReference type="EMBL" id="AXK60860.1"/>
    </source>
</evidence>
<dbReference type="GO" id="GO:0008360">
    <property type="term" value="P:regulation of cell shape"/>
    <property type="evidence" value="ECO:0007669"/>
    <property type="project" value="UniProtKB-KW"/>
</dbReference>
<dbReference type="GO" id="GO:0005829">
    <property type="term" value="C:cytosol"/>
    <property type="evidence" value="ECO:0007669"/>
    <property type="project" value="TreeGrafter"/>
</dbReference>
<keyword evidence="9 16" id="KW-0521">NADP</keyword>
<dbReference type="InterPro" id="IPR016169">
    <property type="entry name" value="FAD-bd_PCMH_sub2"/>
</dbReference>
<keyword evidence="5 16" id="KW-0963">Cytoplasm</keyword>
<dbReference type="EMBL" id="CP025544">
    <property type="protein sequence ID" value="AXK60860.1"/>
    <property type="molecule type" value="Genomic_DNA"/>
</dbReference>
<dbReference type="RefSeq" id="WP_115585875.1">
    <property type="nucleotide sequence ID" value="NZ_CP025544.1"/>
</dbReference>
<dbReference type="GO" id="GO:0051301">
    <property type="term" value="P:cell division"/>
    <property type="evidence" value="ECO:0007669"/>
    <property type="project" value="UniProtKB-KW"/>
</dbReference>
<organism evidence="18 19">
    <name type="scientific">Candidatus Chromulinivorax destructor</name>
    <dbReference type="NCBI Taxonomy" id="2066483"/>
    <lineage>
        <taxon>Bacteria</taxon>
        <taxon>Candidatus Babelota</taxon>
        <taxon>Candidatus Babeliae</taxon>
        <taxon>Candidatus Babeliales</taxon>
        <taxon>Candidatus Chromulinivoraceae</taxon>
        <taxon>Candidatus Chromulinivorax</taxon>
    </lineage>
</organism>
<evidence type="ECO:0000256" key="6">
    <source>
        <dbReference type="ARBA" id="ARBA00022618"/>
    </source>
</evidence>
<feature type="active site" description="Proton donor" evidence="16">
    <location>
        <position position="232"/>
    </location>
</feature>
<dbReference type="GO" id="GO:0008762">
    <property type="term" value="F:UDP-N-acetylmuramate dehydrogenase activity"/>
    <property type="evidence" value="ECO:0007669"/>
    <property type="project" value="UniProtKB-UniRule"/>
</dbReference>
<accession>A0A345ZC43</accession>
<comment type="cofactor">
    <cofactor evidence="1 16">
        <name>FAD</name>
        <dbReference type="ChEBI" id="CHEBI:57692"/>
    </cofactor>
</comment>
<dbReference type="GO" id="GO:0009252">
    <property type="term" value="P:peptidoglycan biosynthetic process"/>
    <property type="evidence" value="ECO:0007669"/>
    <property type="project" value="UniProtKB-UniRule"/>
</dbReference>
<dbReference type="SUPFAM" id="SSF56194">
    <property type="entry name" value="Uridine diphospho-N-Acetylenolpyruvylglucosamine reductase, MurB, C-terminal domain"/>
    <property type="match status" value="1"/>
</dbReference>
<dbReference type="OrthoDB" id="9804753at2"/>
<comment type="pathway">
    <text evidence="4 16">Cell wall biogenesis; peptidoglycan biosynthesis.</text>
</comment>
<dbReference type="UniPathway" id="UPA00219"/>
<dbReference type="Proteomes" id="UP000254834">
    <property type="component" value="Chromosome"/>
</dbReference>
<dbReference type="InterPro" id="IPR036318">
    <property type="entry name" value="FAD-bd_PCMH-like_sf"/>
</dbReference>
<dbReference type="InterPro" id="IPR016166">
    <property type="entry name" value="FAD-bd_PCMH"/>
</dbReference>
<dbReference type="InterPro" id="IPR011601">
    <property type="entry name" value="MurB_C"/>
</dbReference>
<dbReference type="HAMAP" id="MF_00037">
    <property type="entry name" value="MurB"/>
    <property type="match status" value="1"/>
</dbReference>
<evidence type="ECO:0000256" key="13">
    <source>
        <dbReference type="ARBA" id="ARBA00023306"/>
    </source>
</evidence>
<keyword evidence="10 16" id="KW-0133">Cell shape</keyword>
<dbReference type="AlphaFoldDB" id="A0A345ZC43"/>
<keyword evidence="8 16" id="KW-0274">FAD</keyword>
<comment type="function">
    <text evidence="2 16">Cell wall formation.</text>
</comment>
<evidence type="ECO:0000256" key="4">
    <source>
        <dbReference type="ARBA" id="ARBA00004752"/>
    </source>
</evidence>
<dbReference type="Pfam" id="PF01565">
    <property type="entry name" value="FAD_binding_4"/>
    <property type="match status" value="1"/>
</dbReference>
<keyword evidence="12 16" id="KW-0560">Oxidoreductase</keyword>
<feature type="domain" description="FAD-binding PCMH-type" evidence="17">
    <location>
        <begin position="28"/>
        <end position="200"/>
    </location>
</feature>
<dbReference type="PANTHER" id="PTHR21071">
    <property type="entry name" value="UDP-N-ACETYLENOLPYRUVOYLGLUCOSAMINE REDUCTASE"/>
    <property type="match status" value="1"/>
</dbReference>
<dbReference type="KEGG" id="cdes:C0J27_03895"/>
<reference evidence="18 19" key="1">
    <citation type="submission" date="2017-12" db="EMBL/GenBank/DDBJ databases">
        <title>Chromulinavorax destructans is a abundant pathogen of dominant heterotrophic picoflagllates.</title>
        <authorList>
            <person name="Deeg C.M."/>
            <person name="Zimmer M."/>
            <person name="Suttle C.A."/>
        </authorList>
    </citation>
    <scope>NUCLEOTIDE SEQUENCE [LARGE SCALE GENOMIC DNA]</scope>
    <source>
        <strain evidence="18 19">SeV1</strain>
    </source>
</reference>
<dbReference type="InterPro" id="IPR003170">
    <property type="entry name" value="MurB"/>
</dbReference>
<dbReference type="InterPro" id="IPR016167">
    <property type="entry name" value="FAD-bd_PCMH_sub1"/>
</dbReference>
<dbReference type="SUPFAM" id="SSF56176">
    <property type="entry name" value="FAD-binding/transporter-associated domain-like"/>
    <property type="match status" value="1"/>
</dbReference>
<dbReference type="Pfam" id="PF02873">
    <property type="entry name" value="MurB_C"/>
    <property type="match status" value="1"/>
</dbReference>
<evidence type="ECO:0000256" key="5">
    <source>
        <dbReference type="ARBA" id="ARBA00022490"/>
    </source>
</evidence>
<evidence type="ECO:0000256" key="10">
    <source>
        <dbReference type="ARBA" id="ARBA00022960"/>
    </source>
</evidence>
<gene>
    <name evidence="16 18" type="primary">murB</name>
    <name evidence="18" type="ORF">C0J27_03895</name>
</gene>